<reference evidence="1 2" key="1">
    <citation type="journal article" date="2014" name="BMC Genomics">
        <title>A genomic perspective on a new bacterial genus and species from the Alcaligenaceae family, Basilea psittacipulmonis.</title>
        <authorList>
            <person name="Whiteson K.L."/>
            <person name="Hernandez D."/>
            <person name="Lazarevic V."/>
            <person name="Gaia N."/>
            <person name="Farinelli L."/>
            <person name="Francois P."/>
            <person name="Pilo P."/>
            <person name="Frey J."/>
            <person name="Schrenzel J."/>
        </authorList>
    </citation>
    <scope>NUCLEOTIDE SEQUENCE [LARGE SCALE GENOMIC DNA]</scope>
    <source>
        <strain evidence="1 2">DSM 24701</strain>
    </source>
</reference>
<dbReference type="KEGG" id="bpsi:IX83_07035"/>
<protein>
    <submittedName>
        <fullName evidence="1">Uncharacterized protein</fullName>
    </submittedName>
</protein>
<organism evidence="1 2">
    <name type="scientific">Basilea psittacipulmonis DSM 24701</name>
    <dbReference type="NCBI Taxonomy" id="1072685"/>
    <lineage>
        <taxon>Bacteria</taxon>
        <taxon>Pseudomonadati</taxon>
        <taxon>Pseudomonadota</taxon>
        <taxon>Betaproteobacteria</taxon>
        <taxon>Burkholderiales</taxon>
        <taxon>Alcaligenaceae</taxon>
        <taxon>Basilea</taxon>
    </lineage>
</organism>
<evidence type="ECO:0000313" key="1">
    <source>
        <dbReference type="EMBL" id="AIL33094.1"/>
    </source>
</evidence>
<dbReference type="EMBL" id="CP009238">
    <property type="protein sequence ID" value="AIL33094.1"/>
    <property type="molecule type" value="Genomic_DNA"/>
</dbReference>
<dbReference type="STRING" id="1072685.IX83_07035"/>
<accession>A0A077DEE7</accession>
<dbReference type="Proteomes" id="UP000028945">
    <property type="component" value="Chromosome"/>
</dbReference>
<dbReference type="AlphaFoldDB" id="A0A077DEE7"/>
<dbReference type="OrthoDB" id="5685628at2"/>
<keyword evidence="2" id="KW-1185">Reference proteome</keyword>
<sequence>MIIYLSKTNKDLIQIFPVPTDLDNWVTHETEEGQDYSNLEAVEVDGVWMVREKQPEPEPEVTVQDVVPQFTEEIDNTAYTIQDKWTRFMEEYRLREEAAKAYQEAGFEGEPSVYITSFAEAAHLDNKTATLLILKQAQTLWSSLEKLAGLRMRKYELQRATSVEEATAIKDDIVNKMNELAEVQT</sequence>
<dbReference type="eggNOG" id="ENOG50330IT">
    <property type="taxonomic scope" value="Bacteria"/>
</dbReference>
<dbReference type="HOGENOM" id="CLU_096429_0_0_4"/>
<dbReference type="RefSeq" id="WP_038500652.1">
    <property type="nucleotide sequence ID" value="NZ_AFWK01000090.1"/>
</dbReference>
<name>A0A077DEE7_9BURK</name>
<evidence type="ECO:0000313" key="2">
    <source>
        <dbReference type="Proteomes" id="UP000028945"/>
    </source>
</evidence>
<gene>
    <name evidence="1" type="ORF">IX83_07035</name>
</gene>
<proteinExistence type="predicted"/>